<proteinExistence type="predicted"/>
<evidence type="ECO:0000259" key="1">
    <source>
        <dbReference type="Pfam" id="PF25107"/>
    </source>
</evidence>
<dbReference type="EMBL" id="RQHV01000066">
    <property type="protein sequence ID" value="TGN06530.1"/>
    <property type="molecule type" value="Genomic_DNA"/>
</dbReference>
<sequence length="219" mass="24233">MEQFADDTKLEIGAPCAEIIMQGNLQGDKLFPDRTEFHCDNSNFKGCSENLEKIVNDAKHLSGDPALIRLGRGMHVIQDFYSHSNWAEMVAPLPVLAPVEDFKDVSYIKNLQSGMYPYSHESIDDQLDCFTAPESDWKTGLVGATHACMHKDGNNSIRGGTEVPGIGRTYHEFAGELAIAHTKKYLMSWYKSGHPGFLSCLVVKVGGGGCNHNIIRKMK</sequence>
<evidence type="ECO:0000313" key="2">
    <source>
        <dbReference type="EMBL" id="TGN06530.1"/>
    </source>
</evidence>
<keyword evidence="3" id="KW-1185">Reference proteome</keyword>
<dbReference type="AlphaFoldDB" id="A0A4R9LNF7"/>
<organism evidence="2 3">
    <name type="scientific">Leptospira ilyithenensis</name>
    <dbReference type="NCBI Taxonomy" id="2484901"/>
    <lineage>
        <taxon>Bacteria</taxon>
        <taxon>Pseudomonadati</taxon>
        <taxon>Spirochaetota</taxon>
        <taxon>Spirochaetia</taxon>
        <taxon>Leptospirales</taxon>
        <taxon>Leptospiraceae</taxon>
        <taxon>Leptospira</taxon>
    </lineage>
</organism>
<feature type="domain" description="VWA7 N-terminal" evidence="1">
    <location>
        <begin position="20"/>
        <end position="89"/>
    </location>
</feature>
<dbReference type="Pfam" id="PF25107">
    <property type="entry name" value="VWA7_N"/>
    <property type="match status" value="1"/>
</dbReference>
<dbReference type="OrthoDB" id="319873at2"/>
<accession>A0A4R9LNF7</accession>
<reference evidence="2" key="1">
    <citation type="journal article" date="2019" name="PLoS Negl. Trop. Dis.">
        <title>Revisiting the worldwide diversity of Leptospira species in the environment.</title>
        <authorList>
            <person name="Vincent A.T."/>
            <person name="Schiettekatte O."/>
            <person name="Bourhy P."/>
            <person name="Veyrier F.J."/>
            <person name="Picardeau M."/>
        </authorList>
    </citation>
    <scope>NUCLEOTIDE SEQUENCE [LARGE SCALE GENOMIC DNA]</scope>
    <source>
        <strain evidence="2">201400974</strain>
    </source>
</reference>
<dbReference type="Proteomes" id="UP000298264">
    <property type="component" value="Unassembled WGS sequence"/>
</dbReference>
<protein>
    <recommendedName>
        <fullName evidence="1">VWA7 N-terminal domain-containing protein</fullName>
    </recommendedName>
</protein>
<gene>
    <name evidence="2" type="ORF">EHS11_19450</name>
</gene>
<name>A0A4R9LNF7_9LEPT</name>
<dbReference type="InterPro" id="IPR056862">
    <property type="entry name" value="VWA7_N"/>
</dbReference>
<comment type="caution">
    <text evidence="2">The sequence shown here is derived from an EMBL/GenBank/DDBJ whole genome shotgun (WGS) entry which is preliminary data.</text>
</comment>
<evidence type="ECO:0000313" key="3">
    <source>
        <dbReference type="Proteomes" id="UP000298264"/>
    </source>
</evidence>